<evidence type="ECO:0000256" key="7">
    <source>
        <dbReference type="PROSITE-ProRule" id="PRU00042"/>
    </source>
</evidence>
<feature type="domain" description="C2H2-type" evidence="8">
    <location>
        <begin position="38"/>
        <end position="65"/>
    </location>
</feature>
<sequence length="158" mass="19010">MQDHDKQNPYKCNQCPMEFQYESWLRRHYLVHTKEKPFKCNQCDYECKRKEHLLTHIRNHHESQLSSQQIPSKKSFKCVKCSGKIVKKAAFHAHVVNNRCDPNRFPCDKCSKKFRFESRLIEHYRVHTGGKPFKCDQCAFAYSSNRNLKKHQNKKHKK</sequence>
<feature type="domain" description="C2H2-type" evidence="8">
    <location>
        <begin position="133"/>
        <end position="158"/>
    </location>
</feature>
<dbReference type="GO" id="GO:0005634">
    <property type="term" value="C:nucleus"/>
    <property type="evidence" value="ECO:0007669"/>
    <property type="project" value="UniProtKB-SubCell"/>
</dbReference>
<dbReference type="EMBL" id="BGPR01268048">
    <property type="protein sequence ID" value="GBM90710.1"/>
    <property type="molecule type" value="Genomic_DNA"/>
</dbReference>
<evidence type="ECO:0000313" key="9">
    <source>
        <dbReference type="EMBL" id="GBM90710.1"/>
    </source>
</evidence>
<reference evidence="9 10" key="1">
    <citation type="journal article" date="2019" name="Sci. Rep.">
        <title>Orb-weaving spider Araneus ventricosus genome elucidates the spidroin gene catalogue.</title>
        <authorList>
            <person name="Kono N."/>
            <person name="Nakamura H."/>
            <person name="Ohtoshi R."/>
            <person name="Moran D.A.P."/>
            <person name="Shinohara A."/>
            <person name="Yoshida Y."/>
            <person name="Fujiwara M."/>
            <person name="Mori M."/>
            <person name="Tomita M."/>
            <person name="Arakawa K."/>
        </authorList>
    </citation>
    <scope>NUCLEOTIDE SEQUENCE [LARGE SCALE GENOMIC DNA]</scope>
</reference>
<dbReference type="PROSITE" id="PS50157">
    <property type="entry name" value="ZINC_FINGER_C2H2_2"/>
    <property type="match status" value="4"/>
</dbReference>
<feature type="domain" description="C2H2-type" evidence="8">
    <location>
        <begin position="105"/>
        <end position="132"/>
    </location>
</feature>
<dbReference type="OrthoDB" id="6474440at2759"/>
<evidence type="ECO:0000256" key="2">
    <source>
        <dbReference type="ARBA" id="ARBA00022723"/>
    </source>
</evidence>
<evidence type="ECO:0000256" key="3">
    <source>
        <dbReference type="ARBA" id="ARBA00022737"/>
    </source>
</evidence>
<dbReference type="FunFam" id="3.30.160.60:FF:000145">
    <property type="entry name" value="Zinc finger protein 574"/>
    <property type="match status" value="1"/>
</dbReference>
<keyword evidence="2" id="KW-0479">Metal-binding</keyword>
<organism evidence="9 10">
    <name type="scientific">Araneus ventricosus</name>
    <name type="common">Orbweaver spider</name>
    <name type="synonym">Epeira ventricosa</name>
    <dbReference type="NCBI Taxonomy" id="182803"/>
    <lineage>
        <taxon>Eukaryota</taxon>
        <taxon>Metazoa</taxon>
        <taxon>Ecdysozoa</taxon>
        <taxon>Arthropoda</taxon>
        <taxon>Chelicerata</taxon>
        <taxon>Arachnida</taxon>
        <taxon>Araneae</taxon>
        <taxon>Araneomorphae</taxon>
        <taxon>Entelegynae</taxon>
        <taxon>Araneoidea</taxon>
        <taxon>Araneidae</taxon>
        <taxon>Araneus</taxon>
    </lineage>
</organism>
<dbReference type="InterPro" id="IPR013087">
    <property type="entry name" value="Znf_C2H2_type"/>
</dbReference>
<evidence type="ECO:0000256" key="4">
    <source>
        <dbReference type="ARBA" id="ARBA00022771"/>
    </source>
</evidence>
<dbReference type="InterPro" id="IPR036236">
    <property type="entry name" value="Znf_C2H2_sf"/>
</dbReference>
<dbReference type="Proteomes" id="UP000499080">
    <property type="component" value="Unassembled WGS sequence"/>
</dbReference>
<accession>A0A4Y2JKV7</accession>
<keyword evidence="5" id="KW-0862">Zinc</keyword>
<dbReference type="Pfam" id="PF00096">
    <property type="entry name" value="zf-C2H2"/>
    <property type="match status" value="4"/>
</dbReference>
<comment type="caution">
    <text evidence="9">The sequence shown here is derived from an EMBL/GenBank/DDBJ whole genome shotgun (WGS) entry which is preliminary data.</text>
</comment>
<comment type="subcellular location">
    <subcellularLocation>
        <location evidence="1">Nucleus</location>
    </subcellularLocation>
</comment>
<dbReference type="FunFam" id="3.30.160.60:FF:000448">
    <property type="entry name" value="RE1-silencing transcription factor A"/>
    <property type="match status" value="1"/>
</dbReference>
<dbReference type="PANTHER" id="PTHR24379">
    <property type="entry name" value="KRAB AND ZINC FINGER DOMAIN-CONTAINING"/>
    <property type="match status" value="1"/>
</dbReference>
<evidence type="ECO:0000313" key="10">
    <source>
        <dbReference type="Proteomes" id="UP000499080"/>
    </source>
</evidence>
<keyword evidence="3" id="KW-0677">Repeat</keyword>
<keyword evidence="6" id="KW-0539">Nucleus</keyword>
<evidence type="ECO:0000259" key="8">
    <source>
        <dbReference type="PROSITE" id="PS50157"/>
    </source>
</evidence>
<dbReference type="SMART" id="SM00355">
    <property type="entry name" value="ZnF_C2H2"/>
    <property type="match status" value="4"/>
</dbReference>
<feature type="domain" description="C2H2-type" evidence="8">
    <location>
        <begin position="10"/>
        <end position="37"/>
    </location>
</feature>
<dbReference type="PANTHER" id="PTHR24379:SF121">
    <property type="entry name" value="C2H2-TYPE DOMAIN-CONTAINING PROTEIN"/>
    <property type="match status" value="1"/>
</dbReference>
<protein>
    <submittedName>
        <fullName evidence="9">Zinc finger protein 83</fullName>
    </submittedName>
</protein>
<keyword evidence="4 7" id="KW-0863">Zinc-finger</keyword>
<proteinExistence type="predicted"/>
<dbReference type="PROSITE" id="PS00028">
    <property type="entry name" value="ZINC_FINGER_C2H2_1"/>
    <property type="match status" value="4"/>
</dbReference>
<evidence type="ECO:0000256" key="1">
    <source>
        <dbReference type="ARBA" id="ARBA00004123"/>
    </source>
</evidence>
<gene>
    <name evidence="9" type="primary">ZNF83_1</name>
    <name evidence="9" type="ORF">AVEN_142734_1</name>
</gene>
<dbReference type="Gene3D" id="3.30.160.60">
    <property type="entry name" value="Classic Zinc Finger"/>
    <property type="match status" value="4"/>
</dbReference>
<evidence type="ECO:0000256" key="6">
    <source>
        <dbReference type="ARBA" id="ARBA00023242"/>
    </source>
</evidence>
<evidence type="ECO:0000256" key="5">
    <source>
        <dbReference type="ARBA" id="ARBA00022833"/>
    </source>
</evidence>
<dbReference type="SUPFAM" id="SSF57667">
    <property type="entry name" value="beta-beta-alpha zinc fingers"/>
    <property type="match status" value="2"/>
</dbReference>
<keyword evidence="10" id="KW-1185">Reference proteome</keyword>
<name>A0A4Y2JKV7_ARAVE</name>
<dbReference type="GO" id="GO:0008270">
    <property type="term" value="F:zinc ion binding"/>
    <property type="evidence" value="ECO:0007669"/>
    <property type="project" value="UniProtKB-KW"/>
</dbReference>
<dbReference type="FunFam" id="3.30.160.60:FF:000100">
    <property type="entry name" value="Zinc finger 45-like"/>
    <property type="match status" value="1"/>
</dbReference>
<dbReference type="AlphaFoldDB" id="A0A4Y2JKV7"/>